<organism evidence="1 2">
    <name type="scientific">Eumeta variegata</name>
    <name type="common">Bagworm moth</name>
    <name type="synonym">Eumeta japonica</name>
    <dbReference type="NCBI Taxonomy" id="151549"/>
    <lineage>
        <taxon>Eukaryota</taxon>
        <taxon>Metazoa</taxon>
        <taxon>Ecdysozoa</taxon>
        <taxon>Arthropoda</taxon>
        <taxon>Hexapoda</taxon>
        <taxon>Insecta</taxon>
        <taxon>Pterygota</taxon>
        <taxon>Neoptera</taxon>
        <taxon>Endopterygota</taxon>
        <taxon>Lepidoptera</taxon>
        <taxon>Glossata</taxon>
        <taxon>Ditrysia</taxon>
        <taxon>Tineoidea</taxon>
        <taxon>Psychidae</taxon>
        <taxon>Oiketicinae</taxon>
        <taxon>Eumeta</taxon>
    </lineage>
</organism>
<sequence>MQYCCRKTVTVPDAPSGKRSVGEDQRTTVNYHASATQHNTHQRLDAGEALEGFVVKNRFEGQRRLHAAC</sequence>
<dbReference type="Proteomes" id="UP000299102">
    <property type="component" value="Unassembled WGS sequence"/>
</dbReference>
<dbReference type="EMBL" id="BGZK01002792">
    <property type="protein sequence ID" value="GBP96509.1"/>
    <property type="molecule type" value="Genomic_DNA"/>
</dbReference>
<evidence type="ECO:0000313" key="1">
    <source>
        <dbReference type="EMBL" id="GBP96509.1"/>
    </source>
</evidence>
<proteinExistence type="predicted"/>
<evidence type="ECO:0000313" key="2">
    <source>
        <dbReference type="Proteomes" id="UP000299102"/>
    </source>
</evidence>
<name>A0A4C2ABG3_EUMVA</name>
<gene>
    <name evidence="1" type="ORF">EVAR_100756_1</name>
</gene>
<keyword evidence="2" id="KW-1185">Reference proteome</keyword>
<comment type="caution">
    <text evidence="1">The sequence shown here is derived from an EMBL/GenBank/DDBJ whole genome shotgun (WGS) entry which is preliminary data.</text>
</comment>
<dbReference type="AlphaFoldDB" id="A0A4C2ABG3"/>
<accession>A0A4C2ABG3</accession>
<reference evidence="1 2" key="1">
    <citation type="journal article" date="2019" name="Commun. Biol.">
        <title>The bagworm genome reveals a unique fibroin gene that provides high tensile strength.</title>
        <authorList>
            <person name="Kono N."/>
            <person name="Nakamura H."/>
            <person name="Ohtoshi R."/>
            <person name="Tomita M."/>
            <person name="Numata K."/>
            <person name="Arakawa K."/>
        </authorList>
    </citation>
    <scope>NUCLEOTIDE SEQUENCE [LARGE SCALE GENOMIC DNA]</scope>
</reference>
<protein>
    <submittedName>
        <fullName evidence="1">Uncharacterized protein</fullName>
    </submittedName>
</protein>